<comment type="caution">
    <text evidence="2">The sequence shown here is derived from an EMBL/GenBank/DDBJ whole genome shotgun (WGS) entry which is preliminary data.</text>
</comment>
<dbReference type="Gene3D" id="3.20.20.370">
    <property type="entry name" value="Glycoside hydrolase/deacetylase"/>
    <property type="match status" value="1"/>
</dbReference>
<dbReference type="SUPFAM" id="SSF88713">
    <property type="entry name" value="Glycoside hydrolase/deacetylase"/>
    <property type="match status" value="1"/>
</dbReference>
<dbReference type="PANTHER" id="PTHR10587">
    <property type="entry name" value="GLYCOSYL TRANSFERASE-RELATED"/>
    <property type="match status" value="1"/>
</dbReference>
<dbReference type="Pfam" id="PF01522">
    <property type="entry name" value="Polysacc_deac_1"/>
    <property type="match status" value="1"/>
</dbReference>
<dbReference type="InterPro" id="IPR011330">
    <property type="entry name" value="Glyco_hydro/deAcase_b/a-brl"/>
</dbReference>
<gene>
    <name evidence="2" type="ORF">ASZ90_019098</name>
</gene>
<dbReference type="AlphaFoldDB" id="A0A0W8E4Z3"/>
<dbReference type="CDD" id="cd10959">
    <property type="entry name" value="CE4_NodB_like_3"/>
    <property type="match status" value="1"/>
</dbReference>
<sequence length="254" mass="28652">MFLVMRRKTAGMFLAGICFFGLSLGAYNFAVHPNTHNWEKQKLLFRAVKTNQKAVALTFDDGPDRVNTPALLEVLDKHDAKATFFVIGSKAEKQPELLKKMAQAGHEIGNHSYDHAQFNGKSDDFILEEIRKANDIISDLTGQTPKFFRPPGGYLSYSMVELARQEKLTIGYWTWKQDSKDWRNGKTPEEIAGHINNNIKPGQIIILHDGSSNGMQTVEAMSILIPELYKQGYRLVTLSELVELEIGIMPAIRK</sequence>
<dbReference type="GO" id="GO:0005975">
    <property type="term" value="P:carbohydrate metabolic process"/>
    <property type="evidence" value="ECO:0007669"/>
    <property type="project" value="InterPro"/>
</dbReference>
<dbReference type="PROSITE" id="PS51677">
    <property type="entry name" value="NODB"/>
    <property type="match status" value="1"/>
</dbReference>
<proteinExistence type="predicted"/>
<evidence type="ECO:0000259" key="1">
    <source>
        <dbReference type="PROSITE" id="PS51677"/>
    </source>
</evidence>
<dbReference type="EMBL" id="LNQE01001879">
    <property type="protein sequence ID" value="KUG03462.1"/>
    <property type="molecule type" value="Genomic_DNA"/>
</dbReference>
<reference evidence="2" key="1">
    <citation type="journal article" date="2015" name="Proc. Natl. Acad. Sci. U.S.A.">
        <title>Networks of energetic and metabolic interactions define dynamics in microbial communities.</title>
        <authorList>
            <person name="Embree M."/>
            <person name="Liu J.K."/>
            <person name="Al-Bassam M.M."/>
            <person name="Zengler K."/>
        </authorList>
    </citation>
    <scope>NUCLEOTIDE SEQUENCE</scope>
</reference>
<dbReference type="InterPro" id="IPR050248">
    <property type="entry name" value="Polysacc_deacetylase_ArnD"/>
</dbReference>
<dbReference type="GO" id="GO:0016810">
    <property type="term" value="F:hydrolase activity, acting on carbon-nitrogen (but not peptide) bonds"/>
    <property type="evidence" value="ECO:0007669"/>
    <property type="project" value="InterPro"/>
</dbReference>
<protein>
    <submittedName>
        <fullName evidence="2">Peptidoglycan n-acetylglucosamine deacetylase</fullName>
    </submittedName>
</protein>
<name>A0A0W8E4Z3_9ZZZZ</name>
<evidence type="ECO:0000313" key="2">
    <source>
        <dbReference type="EMBL" id="KUG03462.1"/>
    </source>
</evidence>
<feature type="domain" description="NodB homology" evidence="1">
    <location>
        <begin position="53"/>
        <end position="236"/>
    </location>
</feature>
<organism evidence="2">
    <name type="scientific">hydrocarbon metagenome</name>
    <dbReference type="NCBI Taxonomy" id="938273"/>
    <lineage>
        <taxon>unclassified sequences</taxon>
        <taxon>metagenomes</taxon>
        <taxon>ecological metagenomes</taxon>
    </lineage>
</organism>
<accession>A0A0W8E4Z3</accession>
<dbReference type="InterPro" id="IPR002509">
    <property type="entry name" value="NODB_dom"/>
</dbReference>